<evidence type="ECO:0000256" key="1">
    <source>
        <dbReference type="SAM" id="MobiDB-lite"/>
    </source>
</evidence>
<gene>
    <name evidence="2" type="ordered locus">Sinac_7670</name>
</gene>
<keyword evidence="2" id="KW-0614">Plasmid</keyword>
<dbReference type="KEGG" id="saci:Sinac_7670"/>
<dbReference type="HOGENOM" id="CLU_1947381_0_0_0"/>
<proteinExistence type="predicted"/>
<sequence length="129" mass="13914">MGQVATTDKPKLDGRFAAYAAGRITAYSLMRGDVMDNDSQEAISPKKPKRAAAKPADRKPGRTDGRTKATLLLPDSVDFRLTTLAKSLKLDRSTFAAQLLDAGLRRYALDAALRLHSGDTAPEPDRAGE</sequence>
<organism evidence="2 3">
    <name type="scientific">Singulisphaera acidiphila (strain ATCC BAA-1392 / DSM 18658 / VKM B-2454 / MOB10)</name>
    <dbReference type="NCBI Taxonomy" id="886293"/>
    <lineage>
        <taxon>Bacteria</taxon>
        <taxon>Pseudomonadati</taxon>
        <taxon>Planctomycetota</taxon>
        <taxon>Planctomycetia</taxon>
        <taxon>Isosphaerales</taxon>
        <taxon>Isosphaeraceae</taxon>
        <taxon>Singulisphaera</taxon>
    </lineage>
</organism>
<dbReference type="AlphaFoldDB" id="L0DQH5"/>
<feature type="compositionally biased region" description="Basic and acidic residues" evidence="1">
    <location>
        <begin position="55"/>
        <end position="67"/>
    </location>
</feature>
<accession>L0DQH5</accession>
<keyword evidence="3" id="KW-1185">Reference proteome</keyword>
<evidence type="ECO:0000313" key="2">
    <source>
        <dbReference type="EMBL" id="AGA31699.1"/>
    </source>
</evidence>
<name>L0DQH5_SINAD</name>
<geneLocation type="plasmid" evidence="2 3">
    <name>pSINAC03</name>
</geneLocation>
<feature type="region of interest" description="Disordered" evidence="1">
    <location>
        <begin position="37"/>
        <end position="67"/>
    </location>
</feature>
<reference evidence="2 3" key="1">
    <citation type="submission" date="2012-02" db="EMBL/GenBank/DDBJ databases">
        <title>Complete sequence of plasmid 3 of Singulisphaera acidiphila DSM 18658.</title>
        <authorList>
            <consortium name="US DOE Joint Genome Institute (JGI-PGF)"/>
            <person name="Lucas S."/>
            <person name="Copeland A."/>
            <person name="Lapidus A."/>
            <person name="Glavina del Rio T."/>
            <person name="Dalin E."/>
            <person name="Tice H."/>
            <person name="Bruce D."/>
            <person name="Goodwin L."/>
            <person name="Pitluck S."/>
            <person name="Peters L."/>
            <person name="Ovchinnikova G."/>
            <person name="Chertkov O."/>
            <person name="Kyrpides N."/>
            <person name="Mavromatis K."/>
            <person name="Ivanova N."/>
            <person name="Brettin T."/>
            <person name="Detter J.C."/>
            <person name="Han C."/>
            <person name="Larimer F."/>
            <person name="Land M."/>
            <person name="Hauser L."/>
            <person name="Markowitz V."/>
            <person name="Cheng J.-F."/>
            <person name="Hugenholtz P."/>
            <person name="Woyke T."/>
            <person name="Wu D."/>
            <person name="Tindall B."/>
            <person name="Pomrenke H."/>
            <person name="Brambilla E."/>
            <person name="Klenk H.-P."/>
            <person name="Eisen J.A."/>
        </authorList>
    </citation>
    <scope>NUCLEOTIDE SEQUENCE [LARGE SCALE GENOMIC DNA]</scope>
    <source>
        <strain evidence="3">ATCC BAA-1392 / DSM 18658 / VKM B-2454 / MOB10</strain>
        <plasmid evidence="2 3">pSINAC03</plasmid>
    </source>
</reference>
<evidence type="ECO:0000313" key="3">
    <source>
        <dbReference type="Proteomes" id="UP000010798"/>
    </source>
</evidence>
<dbReference type="RefSeq" id="WP_015250759.1">
    <property type="nucleotide sequence ID" value="NC_019895.1"/>
</dbReference>
<dbReference type="EMBL" id="CP003367">
    <property type="protein sequence ID" value="AGA31699.1"/>
    <property type="molecule type" value="Genomic_DNA"/>
</dbReference>
<protein>
    <submittedName>
        <fullName evidence="2">Uncharacterized protein</fullName>
    </submittedName>
</protein>
<dbReference type="Proteomes" id="UP000010798">
    <property type="component" value="Plasmid pSINAC03"/>
</dbReference>